<dbReference type="RefSeq" id="WP_059036616.1">
    <property type="nucleotide sequence ID" value="NZ_JAADZU010000007.1"/>
</dbReference>
<organism evidence="3 4">
    <name type="scientific">Gordonia desulfuricans</name>
    <dbReference type="NCBI Taxonomy" id="89051"/>
    <lineage>
        <taxon>Bacteria</taxon>
        <taxon>Bacillati</taxon>
        <taxon>Actinomycetota</taxon>
        <taxon>Actinomycetes</taxon>
        <taxon>Mycobacteriales</taxon>
        <taxon>Gordoniaceae</taxon>
        <taxon>Gordonia</taxon>
    </lineage>
</organism>
<dbReference type="EMBL" id="JAADZU010000007">
    <property type="protein sequence ID" value="NDK88705.1"/>
    <property type="molecule type" value="Genomic_DNA"/>
</dbReference>
<gene>
    <name evidence="3" type="ORF">GYA93_03765</name>
</gene>
<comment type="caution">
    <text evidence="3">The sequence shown here is derived from an EMBL/GenBank/DDBJ whole genome shotgun (WGS) entry which is preliminary data.</text>
</comment>
<dbReference type="InterPro" id="IPR000305">
    <property type="entry name" value="GIY-YIG_endonuc"/>
</dbReference>
<accession>A0A7K3LKC1</accession>
<proteinExistence type="inferred from homology"/>
<feature type="domain" description="GIY-YIG" evidence="2">
    <location>
        <begin position="1"/>
        <end position="76"/>
    </location>
</feature>
<name>A0A7K3LKC1_9ACTN</name>
<dbReference type="Pfam" id="PF01541">
    <property type="entry name" value="GIY-YIG"/>
    <property type="match status" value="1"/>
</dbReference>
<comment type="similarity">
    <text evidence="1">Belongs to the UPF0213 family.</text>
</comment>
<dbReference type="SUPFAM" id="SSF82771">
    <property type="entry name" value="GIY-YIG endonuclease"/>
    <property type="match status" value="1"/>
</dbReference>
<evidence type="ECO:0000313" key="4">
    <source>
        <dbReference type="Proteomes" id="UP000466307"/>
    </source>
</evidence>
<dbReference type="Proteomes" id="UP000466307">
    <property type="component" value="Unassembled WGS sequence"/>
</dbReference>
<sequence>MSAFMYILECADGSYYVGSTRNIERRLHEHNAGVGAAFTRRRRPVRVAYLAEFVDIGEAYKAEKQVQGWSRAKRKALIDGDFDALRWLARRPWERR</sequence>
<keyword evidence="4" id="KW-1185">Reference proteome</keyword>
<dbReference type="AlphaFoldDB" id="A0A7K3LKC1"/>
<reference evidence="3 4" key="1">
    <citation type="submission" date="2020-01" db="EMBL/GenBank/DDBJ databases">
        <title>Investigation of new actinobacteria for the biodesulphurisation of diesel fuel.</title>
        <authorList>
            <person name="Athi Narayanan S.M."/>
        </authorList>
    </citation>
    <scope>NUCLEOTIDE SEQUENCE [LARGE SCALE GENOMIC DNA]</scope>
    <source>
        <strain evidence="3 4">213E</strain>
    </source>
</reference>
<dbReference type="PANTHER" id="PTHR34477">
    <property type="entry name" value="UPF0213 PROTEIN YHBQ"/>
    <property type="match status" value="1"/>
</dbReference>
<evidence type="ECO:0000259" key="2">
    <source>
        <dbReference type="PROSITE" id="PS50164"/>
    </source>
</evidence>
<dbReference type="InterPro" id="IPR035901">
    <property type="entry name" value="GIY-YIG_endonuc_sf"/>
</dbReference>
<dbReference type="CDD" id="cd10456">
    <property type="entry name" value="GIY-YIG_UPF0213"/>
    <property type="match status" value="1"/>
</dbReference>
<evidence type="ECO:0000313" key="3">
    <source>
        <dbReference type="EMBL" id="NDK88705.1"/>
    </source>
</evidence>
<protein>
    <submittedName>
        <fullName evidence="3">GIY-YIG nuclease family protein</fullName>
    </submittedName>
</protein>
<dbReference type="PROSITE" id="PS50164">
    <property type="entry name" value="GIY_YIG"/>
    <property type="match status" value="1"/>
</dbReference>
<evidence type="ECO:0000256" key="1">
    <source>
        <dbReference type="ARBA" id="ARBA00007435"/>
    </source>
</evidence>
<dbReference type="PANTHER" id="PTHR34477:SF1">
    <property type="entry name" value="UPF0213 PROTEIN YHBQ"/>
    <property type="match status" value="1"/>
</dbReference>
<dbReference type="InterPro" id="IPR050190">
    <property type="entry name" value="UPF0213_domain"/>
</dbReference>
<dbReference type="Gene3D" id="3.40.1440.10">
    <property type="entry name" value="GIY-YIG endonuclease"/>
    <property type="match status" value="1"/>
</dbReference>